<evidence type="ECO:0000313" key="1">
    <source>
        <dbReference type="EMBL" id="BAT61258.1"/>
    </source>
</evidence>
<dbReference type="AlphaFoldDB" id="A0A0S3PZ84"/>
<dbReference type="OrthoDB" id="8455292at2"/>
<keyword evidence="2" id="KW-1185">Reference proteome</keyword>
<reference evidence="1 2" key="1">
    <citation type="submission" date="2015-08" db="EMBL/GenBank/DDBJ databases">
        <title>Investigation of the bacterial diversity of lava forest soil.</title>
        <authorList>
            <person name="Lee J.S."/>
        </authorList>
    </citation>
    <scope>NUCLEOTIDE SEQUENCE [LARGE SCALE GENOMIC DNA]</scope>
    <source>
        <strain evidence="1 2">GJW-30</strain>
    </source>
</reference>
<dbReference type="KEGG" id="vgo:GJW-30_1_03815"/>
<dbReference type="EMBL" id="AP014946">
    <property type="protein sequence ID" value="BAT61258.1"/>
    <property type="molecule type" value="Genomic_DNA"/>
</dbReference>
<dbReference type="RefSeq" id="WP_130364597.1">
    <property type="nucleotide sequence ID" value="NZ_JAASRT010000001.1"/>
</dbReference>
<name>A0A0S3PZ84_9BRAD</name>
<accession>A0A0S3PZ84</accession>
<proteinExistence type="predicted"/>
<evidence type="ECO:0008006" key="3">
    <source>
        <dbReference type="Google" id="ProtNLM"/>
    </source>
</evidence>
<dbReference type="Proteomes" id="UP000236884">
    <property type="component" value="Chromosome"/>
</dbReference>
<evidence type="ECO:0000313" key="2">
    <source>
        <dbReference type="Proteomes" id="UP000236884"/>
    </source>
</evidence>
<sequence length="313" mass="34501">MPGAYANLDGLVRLSQRQGIDIRRPLLRVLTDLYVQEPHHTREQEQQFVELAQRLLPDVDPSTRVAIARKLLAYSNAPAQILNAIADLEPEVRALVAAVKPQQTEPVVHTTLAEEARSTPIAVVAAAIEESQPRTLGETFLRANAETRTTMLYEHTEDATIIIPGRAGVAQRLESAALRRNQEEMVRELRRALEISNRTAWRIIQDESGEPLLIAGKALGMSLDAITRVLLFVNPSVGESIERVFSLASIYSKTSQGAGITVLQSWREEAAARPRVRFQSITASDGAADTRTTAHEQRTTVADHAAVGKRINE</sequence>
<protein>
    <recommendedName>
        <fullName evidence="3">DUF2336 domain-containing protein</fullName>
    </recommendedName>
</protein>
<gene>
    <name evidence="1" type="ORF">GJW-30_1_03815</name>
</gene>
<organism evidence="1 2">
    <name type="scientific">Variibacter gotjawalensis</name>
    <dbReference type="NCBI Taxonomy" id="1333996"/>
    <lineage>
        <taxon>Bacteria</taxon>
        <taxon>Pseudomonadati</taxon>
        <taxon>Pseudomonadota</taxon>
        <taxon>Alphaproteobacteria</taxon>
        <taxon>Hyphomicrobiales</taxon>
        <taxon>Nitrobacteraceae</taxon>
        <taxon>Variibacter</taxon>
    </lineage>
</organism>